<dbReference type="Gene3D" id="3.90.78.10">
    <property type="entry name" value="UDP-N-acetylenolpyruvoylglucosamine reductase, C-terminal domain"/>
    <property type="match status" value="1"/>
</dbReference>
<name>A0A2H0UH42_9BACT</name>
<dbReference type="GO" id="GO:0005829">
    <property type="term" value="C:cytosol"/>
    <property type="evidence" value="ECO:0007669"/>
    <property type="project" value="TreeGrafter"/>
</dbReference>
<dbReference type="GO" id="GO:0008762">
    <property type="term" value="F:UDP-N-acetylmuramate dehydrogenase activity"/>
    <property type="evidence" value="ECO:0007669"/>
    <property type="project" value="InterPro"/>
</dbReference>
<feature type="non-terminal residue" evidence="3">
    <location>
        <position position="1"/>
    </location>
</feature>
<sequence length="128" mass="14123">SLSAIREAVLQIRATKFPDLHIYGTAGSFFTNPIVSKKEAERILALFPEAVHFPEGEEVKFSLAWLLDNVLHVKGMREGGAMVWHAQPLVLVAEKNATAKEVHALAKKIIALVKENVGIEIVPEVFIL</sequence>
<feature type="domain" description="UDP-N-acetylenolpyruvoylglucosamine reductase C-terminal" evidence="2">
    <location>
        <begin position="5"/>
        <end position="127"/>
    </location>
</feature>
<dbReference type="PANTHER" id="PTHR21071:SF4">
    <property type="entry name" value="UDP-N-ACETYLENOLPYRUVOYLGLUCOSAMINE REDUCTASE"/>
    <property type="match status" value="1"/>
</dbReference>
<dbReference type="PANTHER" id="PTHR21071">
    <property type="entry name" value="UDP-N-ACETYLENOLPYRUVOYLGLUCOSAMINE REDUCTASE"/>
    <property type="match status" value="1"/>
</dbReference>
<organism evidence="3 4">
    <name type="scientific">Candidatus Kaiserbacteria bacterium CG10_big_fil_rev_8_21_14_0_10_45_20</name>
    <dbReference type="NCBI Taxonomy" id="1974607"/>
    <lineage>
        <taxon>Bacteria</taxon>
        <taxon>Candidatus Kaiseribacteriota</taxon>
    </lineage>
</organism>
<reference evidence="4" key="1">
    <citation type="submission" date="2017-09" db="EMBL/GenBank/DDBJ databases">
        <title>Depth-based differentiation of microbial function through sediment-hosted aquifers and enrichment of novel symbionts in the deep terrestrial subsurface.</title>
        <authorList>
            <person name="Probst A.J."/>
            <person name="Ladd B."/>
            <person name="Jarett J.K."/>
            <person name="Geller-Mcgrath D.E."/>
            <person name="Sieber C.M.K."/>
            <person name="Emerson J.B."/>
            <person name="Anantharaman K."/>
            <person name="Thomas B.C."/>
            <person name="Malmstrom R."/>
            <person name="Stieglmeier M."/>
            <person name="Klingl A."/>
            <person name="Woyke T."/>
            <person name="Ryan C.M."/>
            <person name="Banfield J.F."/>
        </authorList>
    </citation>
    <scope>NUCLEOTIDE SEQUENCE [LARGE SCALE GENOMIC DNA]</scope>
</reference>
<dbReference type="GO" id="GO:0050660">
    <property type="term" value="F:flavin adenine dinucleotide binding"/>
    <property type="evidence" value="ECO:0007669"/>
    <property type="project" value="TreeGrafter"/>
</dbReference>
<evidence type="ECO:0000313" key="3">
    <source>
        <dbReference type="EMBL" id="PIR84996.1"/>
    </source>
</evidence>
<dbReference type="InterPro" id="IPR036635">
    <property type="entry name" value="MurB_C_sf"/>
</dbReference>
<dbReference type="EMBL" id="PFBH01000019">
    <property type="protein sequence ID" value="PIR84996.1"/>
    <property type="molecule type" value="Genomic_DNA"/>
</dbReference>
<protein>
    <submittedName>
        <fullName evidence="3">UDP-N-acetylenolpyruvoylglucosamine reductase</fullName>
    </submittedName>
</protein>
<evidence type="ECO:0000256" key="1">
    <source>
        <dbReference type="ARBA" id="ARBA00001974"/>
    </source>
</evidence>
<dbReference type="SUPFAM" id="SSF56194">
    <property type="entry name" value="Uridine diphospho-N-Acetylenolpyruvylglucosamine reductase, MurB, C-terminal domain"/>
    <property type="match status" value="1"/>
</dbReference>
<dbReference type="Proteomes" id="UP000229315">
    <property type="component" value="Unassembled WGS sequence"/>
</dbReference>
<dbReference type="InterPro" id="IPR003170">
    <property type="entry name" value="MurB"/>
</dbReference>
<dbReference type="AlphaFoldDB" id="A0A2H0UH42"/>
<proteinExistence type="predicted"/>
<dbReference type="Pfam" id="PF02873">
    <property type="entry name" value="MurB_C"/>
    <property type="match status" value="1"/>
</dbReference>
<comment type="cofactor">
    <cofactor evidence="1">
        <name>FAD</name>
        <dbReference type="ChEBI" id="CHEBI:57692"/>
    </cofactor>
</comment>
<dbReference type="InterPro" id="IPR011601">
    <property type="entry name" value="MurB_C"/>
</dbReference>
<accession>A0A2H0UH42</accession>
<gene>
    <name evidence="3" type="ORF">COU15_03125</name>
</gene>
<evidence type="ECO:0000259" key="2">
    <source>
        <dbReference type="Pfam" id="PF02873"/>
    </source>
</evidence>
<dbReference type="GO" id="GO:0071555">
    <property type="term" value="P:cell wall organization"/>
    <property type="evidence" value="ECO:0007669"/>
    <property type="project" value="TreeGrafter"/>
</dbReference>
<comment type="caution">
    <text evidence="3">The sequence shown here is derived from an EMBL/GenBank/DDBJ whole genome shotgun (WGS) entry which is preliminary data.</text>
</comment>
<evidence type="ECO:0000313" key="4">
    <source>
        <dbReference type="Proteomes" id="UP000229315"/>
    </source>
</evidence>